<evidence type="ECO:0000256" key="5">
    <source>
        <dbReference type="SAM" id="MobiDB-lite"/>
    </source>
</evidence>
<feature type="transmembrane region" description="Helical" evidence="6">
    <location>
        <begin position="104"/>
        <end position="121"/>
    </location>
</feature>
<dbReference type="CDD" id="cd17324">
    <property type="entry name" value="MFS_NepI_like"/>
    <property type="match status" value="1"/>
</dbReference>
<keyword evidence="3 6" id="KW-1133">Transmembrane helix</keyword>
<sequence length="420" mass="43394">MTTRGPSPSTTPSTDPAEAPAGGATPAVPEPTRALRWVILTLAFACGASVANLYYAQPLLGLLSHSFDVSKGTATIVVTATQIGYALGLALLIPLGDLLENRRLASRTLLVTAVALAVAAFSPDFWVFLAVSVLIGVTSVVAQILVPLAAHLAPAESRGRLVGQVMSGLLLGIMLARSVASFAAAAWGWRSIYAISAVVMLLTSLALLKMLPVRKPDHSARYGTLLASVVGLARSEPVLLRRALTQASMFGAFTAYWTAVAYELADRHHLSQNGIAVFALVGAAGAASAPIAGRLGDSGRGVPGRAVAILLGLVAMIVAGFGVNHLVLLALGGVLLDFAVQGHQVLSQRDIYALRPDARARVNSLYMTSVFLGGAAASAATGAVHSAWGWTGVTTMGAALTLVAFLLWAVELGARPRLRA</sequence>
<dbReference type="PANTHER" id="PTHR42910:SF1">
    <property type="entry name" value="MAJOR FACILITATOR SUPERFAMILY (MFS) PROFILE DOMAIN-CONTAINING PROTEIN"/>
    <property type="match status" value="1"/>
</dbReference>
<feature type="transmembrane region" description="Helical" evidence="6">
    <location>
        <begin position="34"/>
        <end position="54"/>
    </location>
</feature>
<evidence type="ECO:0000256" key="3">
    <source>
        <dbReference type="ARBA" id="ARBA00022989"/>
    </source>
</evidence>
<dbReference type="EMBL" id="FNVU01000004">
    <property type="protein sequence ID" value="SEG30009.1"/>
    <property type="molecule type" value="Genomic_DNA"/>
</dbReference>
<feature type="transmembrane region" description="Helical" evidence="6">
    <location>
        <begin position="274"/>
        <end position="292"/>
    </location>
</feature>
<proteinExistence type="predicted"/>
<dbReference type="RefSeq" id="WP_103885536.1">
    <property type="nucleotide sequence ID" value="NZ_FNVU01000004.1"/>
</dbReference>
<dbReference type="SUPFAM" id="SSF103473">
    <property type="entry name" value="MFS general substrate transporter"/>
    <property type="match status" value="1"/>
</dbReference>
<keyword evidence="9" id="KW-1185">Reference proteome</keyword>
<feature type="transmembrane region" description="Helical" evidence="6">
    <location>
        <begin position="165"/>
        <end position="186"/>
    </location>
</feature>
<dbReference type="InterPro" id="IPR036259">
    <property type="entry name" value="MFS_trans_sf"/>
</dbReference>
<dbReference type="PROSITE" id="PS50850">
    <property type="entry name" value="MFS"/>
    <property type="match status" value="1"/>
</dbReference>
<evidence type="ECO:0000256" key="4">
    <source>
        <dbReference type="ARBA" id="ARBA00023136"/>
    </source>
</evidence>
<dbReference type="PANTHER" id="PTHR42910">
    <property type="entry name" value="TRANSPORTER SCO4007-RELATED"/>
    <property type="match status" value="1"/>
</dbReference>
<keyword evidence="2 6" id="KW-0812">Transmembrane</keyword>
<feature type="region of interest" description="Disordered" evidence="5">
    <location>
        <begin position="1"/>
        <end position="27"/>
    </location>
</feature>
<feature type="transmembrane region" description="Helical" evidence="6">
    <location>
        <begin position="127"/>
        <end position="153"/>
    </location>
</feature>
<evidence type="ECO:0000313" key="9">
    <source>
        <dbReference type="Proteomes" id="UP000236754"/>
    </source>
</evidence>
<feature type="transmembrane region" description="Helical" evidence="6">
    <location>
        <begin position="74"/>
        <end position="92"/>
    </location>
</feature>
<dbReference type="InterPro" id="IPR011701">
    <property type="entry name" value="MFS"/>
</dbReference>
<dbReference type="Pfam" id="PF07690">
    <property type="entry name" value="MFS_1"/>
    <property type="match status" value="1"/>
</dbReference>
<evidence type="ECO:0000256" key="1">
    <source>
        <dbReference type="ARBA" id="ARBA00004651"/>
    </source>
</evidence>
<feature type="domain" description="Major facilitator superfamily (MFS) profile" evidence="7">
    <location>
        <begin position="35"/>
        <end position="416"/>
    </location>
</feature>
<dbReference type="InterPro" id="IPR020846">
    <property type="entry name" value="MFS_dom"/>
</dbReference>
<organism evidence="8 9">
    <name type="scientific">Actinacidiphila yanglinensis</name>
    <dbReference type="NCBI Taxonomy" id="310779"/>
    <lineage>
        <taxon>Bacteria</taxon>
        <taxon>Bacillati</taxon>
        <taxon>Actinomycetota</taxon>
        <taxon>Actinomycetes</taxon>
        <taxon>Kitasatosporales</taxon>
        <taxon>Streptomycetaceae</taxon>
        <taxon>Actinacidiphila</taxon>
    </lineage>
</organism>
<evidence type="ECO:0000259" key="7">
    <source>
        <dbReference type="PROSITE" id="PS50850"/>
    </source>
</evidence>
<evidence type="ECO:0000256" key="2">
    <source>
        <dbReference type="ARBA" id="ARBA00022692"/>
    </source>
</evidence>
<gene>
    <name evidence="8" type="ORF">SAMN05216223_104252</name>
</gene>
<feature type="transmembrane region" description="Helical" evidence="6">
    <location>
        <begin position="390"/>
        <end position="410"/>
    </location>
</feature>
<name>A0A1H5Z0A1_9ACTN</name>
<evidence type="ECO:0000313" key="8">
    <source>
        <dbReference type="EMBL" id="SEG30009.1"/>
    </source>
</evidence>
<protein>
    <submittedName>
        <fullName evidence="8">Predicted arabinose efflux permease, MFS family</fullName>
    </submittedName>
</protein>
<evidence type="ECO:0000256" key="6">
    <source>
        <dbReference type="SAM" id="Phobius"/>
    </source>
</evidence>
<comment type="subcellular location">
    <subcellularLocation>
        <location evidence="1">Cell membrane</location>
        <topology evidence="1">Multi-pass membrane protein</topology>
    </subcellularLocation>
</comment>
<dbReference type="Gene3D" id="1.20.1250.20">
    <property type="entry name" value="MFS general substrate transporter like domains"/>
    <property type="match status" value="1"/>
</dbReference>
<feature type="transmembrane region" description="Helical" evidence="6">
    <location>
        <begin position="192"/>
        <end position="211"/>
    </location>
</feature>
<feature type="transmembrane region" description="Helical" evidence="6">
    <location>
        <begin position="304"/>
        <end position="321"/>
    </location>
</feature>
<reference evidence="8 9" key="1">
    <citation type="submission" date="2016-10" db="EMBL/GenBank/DDBJ databases">
        <authorList>
            <person name="de Groot N.N."/>
        </authorList>
    </citation>
    <scope>NUCLEOTIDE SEQUENCE [LARGE SCALE GENOMIC DNA]</scope>
    <source>
        <strain evidence="8 9">CGMCC 4.2023</strain>
    </source>
</reference>
<dbReference type="GO" id="GO:0005886">
    <property type="term" value="C:plasma membrane"/>
    <property type="evidence" value="ECO:0007669"/>
    <property type="project" value="UniProtKB-SubCell"/>
</dbReference>
<accession>A0A1H5Z0A1</accession>
<feature type="transmembrane region" description="Helical" evidence="6">
    <location>
        <begin position="366"/>
        <end position="384"/>
    </location>
</feature>
<dbReference type="AlphaFoldDB" id="A0A1H5Z0A1"/>
<dbReference type="OrthoDB" id="9815356at2"/>
<dbReference type="Proteomes" id="UP000236754">
    <property type="component" value="Unassembled WGS sequence"/>
</dbReference>
<dbReference type="GO" id="GO:0022857">
    <property type="term" value="F:transmembrane transporter activity"/>
    <property type="evidence" value="ECO:0007669"/>
    <property type="project" value="InterPro"/>
</dbReference>
<keyword evidence="4 6" id="KW-0472">Membrane</keyword>